<dbReference type="Proteomes" id="UP001305414">
    <property type="component" value="Unassembled WGS sequence"/>
</dbReference>
<proteinExistence type="predicted"/>
<keyword evidence="2" id="KW-1185">Reference proteome</keyword>
<reference evidence="1 2" key="1">
    <citation type="submission" date="2023-10" db="EMBL/GenBank/DDBJ databases">
        <title>Draft genome sequence of Xylaria bambusicola isolate GMP-LS, the root and basal stem rot pathogen of sugarcane in Indonesia.</title>
        <authorList>
            <person name="Selvaraj P."/>
            <person name="Muralishankar V."/>
            <person name="Muruganantham S."/>
            <person name="Sp S."/>
            <person name="Haryani S."/>
            <person name="Lau K.J.X."/>
            <person name="Naqvi N.I."/>
        </authorList>
    </citation>
    <scope>NUCLEOTIDE SEQUENCE [LARGE SCALE GENOMIC DNA]</scope>
    <source>
        <strain evidence="1">GMP-LS</strain>
    </source>
</reference>
<comment type="caution">
    <text evidence="1">The sequence shown here is derived from an EMBL/GenBank/DDBJ whole genome shotgun (WGS) entry which is preliminary data.</text>
</comment>
<sequence length="65" mass="7574">MTKKESKTQYANMVGKGLMPFEYCSARTCDLLSYVGYKEKKAGYRAWTKQKIVTHMTLFPPFAWL</sequence>
<dbReference type="AlphaFoldDB" id="A0AAN7Z288"/>
<evidence type="ECO:0000313" key="2">
    <source>
        <dbReference type="Proteomes" id="UP001305414"/>
    </source>
</evidence>
<protein>
    <submittedName>
        <fullName evidence="1">Uncharacterized protein</fullName>
    </submittedName>
</protein>
<name>A0AAN7Z288_9PEZI</name>
<gene>
    <name evidence="1" type="ORF">RRF57_000144</name>
</gene>
<organism evidence="1 2">
    <name type="scientific">Xylaria bambusicola</name>
    <dbReference type="NCBI Taxonomy" id="326684"/>
    <lineage>
        <taxon>Eukaryota</taxon>
        <taxon>Fungi</taxon>
        <taxon>Dikarya</taxon>
        <taxon>Ascomycota</taxon>
        <taxon>Pezizomycotina</taxon>
        <taxon>Sordariomycetes</taxon>
        <taxon>Xylariomycetidae</taxon>
        <taxon>Xylariales</taxon>
        <taxon>Xylariaceae</taxon>
        <taxon>Xylaria</taxon>
    </lineage>
</organism>
<accession>A0AAN7Z288</accession>
<dbReference type="EMBL" id="JAWHQM010000001">
    <property type="protein sequence ID" value="KAK5624428.1"/>
    <property type="molecule type" value="Genomic_DNA"/>
</dbReference>
<evidence type="ECO:0000313" key="1">
    <source>
        <dbReference type="EMBL" id="KAK5624428.1"/>
    </source>
</evidence>